<feature type="compositionally biased region" description="Gly residues" evidence="6">
    <location>
        <begin position="1383"/>
        <end position="1401"/>
    </location>
</feature>
<keyword evidence="9" id="KW-1185">Reference proteome</keyword>
<keyword evidence="4" id="KW-0206">Cytoskeleton</keyword>
<evidence type="ECO:0000256" key="4">
    <source>
        <dbReference type="ARBA" id="ARBA00023212"/>
    </source>
</evidence>
<protein>
    <recommendedName>
        <fullName evidence="7">TOG domain-containing protein</fullName>
    </recommendedName>
</protein>
<reference evidence="8 9" key="1">
    <citation type="journal article" date="2014" name="Nat. Commun.">
        <title>Klebsormidium flaccidum genome reveals primary factors for plant terrestrial adaptation.</title>
        <authorList>
            <person name="Hori K."/>
            <person name="Maruyama F."/>
            <person name="Fujisawa T."/>
            <person name="Togashi T."/>
            <person name="Yamamoto N."/>
            <person name="Seo M."/>
            <person name="Sato S."/>
            <person name="Yamada T."/>
            <person name="Mori H."/>
            <person name="Tajima N."/>
            <person name="Moriyama T."/>
            <person name="Ikeuchi M."/>
            <person name="Watanabe M."/>
            <person name="Wada H."/>
            <person name="Kobayashi K."/>
            <person name="Saito M."/>
            <person name="Masuda T."/>
            <person name="Sasaki-Sekimoto Y."/>
            <person name="Mashiguchi K."/>
            <person name="Awai K."/>
            <person name="Shimojima M."/>
            <person name="Masuda S."/>
            <person name="Iwai M."/>
            <person name="Nobusawa T."/>
            <person name="Narise T."/>
            <person name="Kondo S."/>
            <person name="Saito H."/>
            <person name="Sato R."/>
            <person name="Murakawa M."/>
            <person name="Ihara Y."/>
            <person name="Oshima-Yamada Y."/>
            <person name="Ohtaka K."/>
            <person name="Satoh M."/>
            <person name="Sonobe K."/>
            <person name="Ishii M."/>
            <person name="Ohtani R."/>
            <person name="Kanamori-Sato M."/>
            <person name="Honoki R."/>
            <person name="Miyazaki D."/>
            <person name="Mochizuki H."/>
            <person name="Umetsu J."/>
            <person name="Higashi K."/>
            <person name="Shibata D."/>
            <person name="Kamiya Y."/>
            <person name="Sato N."/>
            <person name="Nakamura Y."/>
            <person name="Tabata S."/>
            <person name="Ida S."/>
            <person name="Kurokawa K."/>
            <person name="Ohta H."/>
        </authorList>
    </citation>
    <scope>NUCLEOTIDE SEQUENCE [LARGE SCALE GENOMIC DNA]</scope>
    <source>
        <strain evidence="8 9">NIES-2285</strain>
    </source>
</reference>
<feature type="compositionally biased region" description="Basic and acidic residues" evidence="6">
    <location>
        <begin position="266"/>
        <end position="276"/>
    </location>
</feature>
<dbReference type="PANTHER" id="PTHR21567:SF87">
    <property type="entry name" value="CRESCERIN-LIKE PROTEIN CHE-12"/>
    <property type="match status" value="1"/>
</dbReference>
<proteinExistence type="predicted"/>
<feature type="compositionally biased region" description="Low complexity" evidence="6">
    <location>
        <begin position="592"/>
        <end position="618"/>
    </location>
</feature>
<feature type="compositionally biased region" description="Gly residues" evidence="6">
    <location>
        <begin position="841"/>
        <end position="853"/>
    </location>
</feature>
<evidence type="ECO:0000313" key="9">
    <source>
        <dbReference type="Proteomes" id="UP000054558"/>
    </source>
</evidence>
<dbReference type="GO" id="GO:0005881">
    <property type="term" value="C:cytoplasmic microtubule"/>
    <property type="evidence" value="ECO:0000318"/>
    <property type="project" value="GO_Central"/>
</dbReference>
<evidence type="ECO:0000313" key="8">
    <source>
        <dbReference type="EMBL" id="GAQ78077.1"/>
    </source>
</evidence>
<feature type="compositionally biased region" description="Basic residues" evidence="6">
    <location>
        <begin position="774"/>
        <end position="785"/>
    </location>
</feature>
<dbReference type="GO" id="GO:1902903">
    <property type="term" value="P:regulation of supramolecular fiber organization"/>
    <property type="evidence" value="ECO:0007669"/>
    <property type="project" value="UniProtKB-ARBA"/>
</dbReference>
<feature type="compositionally biased region" description="Basic and acidic residues" evidence="6">
    <location>
        <begin position="721"/>
        <end position="732"/>
    </location>
</feature>
<feature type="domain" description="TOG" evidence="7">
    <location>
        <begin position="1398"/>
        <end position="1634"/>
    </location>
</feature>
<dbReference type="SUPFAM" id="SSF48371">
    <property type="entry name" value="ARM repeat"/>
    <property type="match status" value="2"/>
</dbReference>
<evidence type="ECO:0000256" key="3">
    <source>
        <dbReference type="ARBA" id="ARBA00022737"/>
    </source>
</evidence>
<sequence length="1634" mass="168931">MEAEPMEFGFVPSRIVRELGEIGNWKVRADAIETLQRLVGAISDKQSLLPTLGSFVAFMLKLLADPNFKISLTAMQVLGDLVLKTGPSLRPFLVALLPGLVGKLGDSKIVVRQATVKVLRQLHGSLGQAAVLAAMEEVYDVSSSGAAKEEIVAAVITMLPDGAGSDADVVGVMRMLGGIVKHRDGTRTVALDAFTALQDMVGASRMQALLPQLGSEGSLSEINDRLRSHALHSDSPPRAPLVITGAAAPLLGGLGADVRNLPGQKPSDEPIFERNRGIPPAKGGMFGDGGEASTSSVGGRSRKSVPWEIPVPRSRGVESPVLSPTSPLSVGSSASDTAPPPLDTGQNRPPLLKTTVLGDLDESHDNSAPRRSVGHGPPGQVIKRRPSRGGVQERGQDPPDPATLLVAGRSAHAGGSSPELLAPPGRNSEVVRPLSLLKVDSGKGCGFTPLSPGGISGVGLQAPEGVSGGWGRESSFMERIQMSAARSNSERDAGAPAGRISSDVSRSGDGSEAGRHRGRVDFVDSSSDRHLEGGASLSQHGILLTAKSPPVDPPIKARTGSLKSAMKAGTSQGGVTGTNDQFAAHGDDGLRRSGSSSSLWGGDSSGATQSAALPPLAAESSTESILRSPLASPFSPTAPQNGLARAAGGMSRGMASPKPPPKRASSELRMAPAKAGDDDSSNPDTPSARSEEGGRGENNSRNDAYSFRGGSSMKMAQTWGSEEKRGAPDLRGGEAGARWASPAEGGEIGRNLRASLGDGSDSENKATIRGKLSILKKKQGSRRVHSANSALQRIPNSYSEGDVSVADLKSSQAPFALALAHKFAPGTAAAGSTAYHDGEFDGGGMTSPGGGARARGRTAASPDPSEGLSDDPFASRFKIGFGSQSGRGGESPAFPEEGEIERAPEGGGTKLVRRVSKATLQRRATKQTEAAAAAALGLPTDVSVGEGYSETGTSGRDREFKANASRLSGGGRDEIQLKGGRSISPSRQRATAEADALRGMSPPKSSGRGGMTGRDLAAAAAKPMDEILTEDLQPCAYPEREVREAVSCLVRANLQRPNQGTIDWSEQYEAINVIRRAAVHHVAQLQPELKAAVVALVPSCDNLRSSLAKNALVCFQELFSFLGRAMDAHLDAVVPTLAKRAAENSAFLSAEADIALGAMIANVSDARALAALLAIAGHKTPGVRARVAAHIEACVRKMGPRCSRELLERLFSQLLMFLDEGNIETRIFGKRSLFALSRLLASSGDFEPLLKKVSNPAKLKAVREVVAANAPPPLPREPGKASPLRRISRGSTGESDAGLSHTWTSGTERGGVGKEKKRLASTAPAAVLALGKGSPSAVLASLGGGGIGVARSPPVGGSRDQWGESDEQPPKAKAKRGASPGRARGGSSGGESGGGGRGFGPGYKRAGGEGSWRERCGGLTDLGALLDEQSPSAIEASVVQIADGLAPRMTDANSKVTLAALQVCSQLLGVLSSGVGPALGVLLPALASALGSSNDKNAAAAADTLHQLASRVDPVVLVQPLTARVTHGGGRARCLLLDCLTARIHEVHALKPVLISKAVLPIVHARKPVLISKAVLPMALPLVGEPKGDTRTAAARLLRRLHQLMGDGLLSQCDAISKASSERVADLLFRESDR</sequence>
<dbReference type="PANTHER" id="PTHR21567">
    <property type="entry name" value="CLASP"/>
    <property type="match status" value="1"/>
</dbReference>
<dbReference type="GO" id="GO:0031110">
    <property type="term" value="P:regulation of microtubule polymerization or depolymerization"/>
    <property type="evidence" value="ECO:0007669"/>
    <property type="project" value="UniProtKB-ARBA"/>
</dbReference>
<dbReference type="InterPro" id="IPR024395">
    <property type="entry name" value="CLASP_N_dom"/>
</dbReference>
<comment type="subcellular location">
    <subcellularLocation>
        <location evidence="1">Cytoplasm</location>
        <location evidence="1">Cytoskeleton</location>
    </subcellularLocation>
</comment>
<dbReference type="InterPro" id="IPR034085">
    <property type="entry name" value="TOG"/>
</dbReference>
<evidence type="ECO:0000256" key="6">
    <source>
        <dbReference type="SAM" id="MobiDB-lite"/>
    </source>
</evidence>
<dbReference type="InterPro" id="IPR011989">
    <property type="entry name" value="ARM-like"/>
</dbReference>
<dbReference type="GO" id="GO:0000226">
    <property type="term" value="P:microtubule cytoskeleton organization"/>
    <property type="evidence" value="ECO:0000318"/>
    <property type="project" value="GO_Central"/>
</dbReference>
<dbReference type="InterPro" id="IPR016024">
    <property type="entry name" value="ARM-type_fold"/>
</dbReference>
<evidence type="ECO:0000256" key="5">
    <source>
        <dbReference type="PROSITE-ProRule" id="PRU00103"/>
    </source>
</evidence>
<dbReference type="Gene3D" id="1.25.10.10">
    <property type="entry name" value="Leucine-rich Repeat Variant"/>
    <property type="match status" value="3"/>
</dbReference>
<dbReference type="SMART" id="SM01349">
    <property type="entry name" value="TOG"/>
    <property type="match status" value="3"/>
</dbReference>
<feature type="region of interest" description="Disordered" evidence="6">
    <location>
        <begin position="839"/>
        <end position="911"/>
    </location>
</feature>
<feature type="compositionally biased region" description="Low complexity" evidence="6">
    <location>
        <begin position="642"/>
        <end position="656"/>
    </location>
</feature>
<evidence type="ECO:0000256" key="2">
    <source>
        <dbReference type="ARBA" id="ARBA00022490"/>
    </source>
</evidence>
<dbReference type="GO" id="GO:0008017">
    <property type="term" value="F:microtubule binding"/>
    <property type="evidence" value="ECO:0000318"/>
    <property type="project" value="GO_Central"/>
</dbReference>
<evidence type="ECO:0000259" key="7">
    <source>
        <dbReference type="SMART" id="SM01349"/>
    </source>
</evidence>
<dbReference type="OrthoDB" id="63891at2759"/>
<dbReference type="Proteomes" id="UP000054558">
    <property type="component" value="Unassembled WGS sequence"/>
</dbReference>
<feature type="region of interest" description="Disordered" evidence="6">
    <location>
        <begin position="482"/>
        <end position="802"/>
    </location>
</feature>
<feature type="repeat" description="HEAT" evidence="5">
    <location>
        <begin position="96"/>
        <end position="133"/>
    </location>
</feature>
<evidence type="ECO:0000256" key="1">
    <source>
        <dbReference type="ARBA" id="ARBA00004245"/>
    </source>
</evidence>
<feature type="region of interest" description="Disordered" evidence="6">
    <location>
        <begin position="258"/>
        <end position="405"/>
    </location>
</feature>
<feature type="domain" description="TOG" evidence="7">
    <location>
        <begin position="2"/>
        <end position="235"/>
    </location>
</feature>
<keyword evidence="3" id="KW-0677">Repeat</keyword>
<dbReference type="Pfam" id="PF12348">
    <property type="entry name" value="CLASP_N"/>
    <property type="match status" value="1"/>
</dbReference>
<feature type="region of interest" description="Disordered" evidence="6">
    <location>
        <begin position="1269"/>
        <end position="1318"/>
    </location>
</feature>
<feature type="compositionally biased region" description="Basic and acidic residues" evidence="6">
    <location>
        <begin position="512"/>
        <end position="532"/>
    </location>
</feature>
<accession>A0A1Y1HNE7</accession>
<organism evidence="8 9">
    <name type="scientific">Klebsormidium nitens</name>
    <name type="common">Green alga</name>
    <name type="synonym">Ulothrix nitens</name>
    <dbReference type="NCBI Taxonomy" id="105231"/>
    <lineage>
        <taxon>Eukaryota</taxon>
        <taxon>Viridiplantae</taxon>
        <taxon>Streptophyta</taxon>
        <taxon>Klebsormidiophyceae</taxon>
        <taxon>Klebsormidiales</taxon>
        <taxon>Klebsormidiaceae</taxon>
        <taxon>Klebsormidium</taxon>
    </lineage>
</organism>
<feature type="compositionally biased region" description="Low complexity" evidence="6">
    <location>
        <begin position="317"/>
        <end position="335"/>
    </location>
</feature>
<dbReference type="InterPro" id="IPR021133">
    <property type="entry name" value="HEAT_type_2"/>
</dbReference>
<dbReference type="PROSITE" id="PS50077">
    <property type="entry name" value="HEAT_REPEAT"/>
    <property type="match status" value="1"/>
</dbReference>
<dbReference type="EMBL" id="DF236956">
    <property type="protein sequence ID" value="GAQ78077.1"/>
    <property type="molecule type" value="Genomic_DNA"/>
</dbReference>
<feature type="compositionally biased region" description="Polar residues" evidence="6">
    <location>
        <begin position="786"/>
        <end position="799"/>
    </location>
</feature>
<feature type="compositionally biased region" description="Basic and acidic residues" evidence="6">
    <location>
        <begin position="689"/>
        <end position="700"/>
    </location>
</feature>
<feature type="region of interest" description="Disordered" evidence="6">
    <location>
        <begin position="1348"/>
        <end position="1410"/>
    </location>
</feature>
<gene>
    <name evidence="8" type="ORF">KFL_000070450</name>
</gene>
<feature type="region of interest" description="Disordered" evidence="6">
    <location>
        <begin position="942"/>
        <end position="1012"/>
    </location>
</feature>
<feature type="domain" description="TOG" evidence="7">
    <location>
        <begin position="1036"/>
        <end position="1275"/>
    </location>
</feature>
<name>A0A1Y1HNE7_KLENI</name>
<dbReference type="OMA" id="NWKSRAT"/>
<keyword evidence="2" id="KW-0963">Cytoplasm</keyword>